<keyword evidence="10" id="KW-0187">Copper transport</keyword>
<dbReference type="SUPFAM" id="SSF81665">
    <property type="entry name" value="Calcium ATPase, transmembrane domain M"/>
    <property type="match status" value="1"/>
</dbReference>
<keyword evidence="6" id="KW-0597">Phosphoprotein</keyword>
<keyword evidence="23" id="KW-1185">Reference proteome</keyword>
<name>A0A9Q8CGJ5_9STAP</name>
<dbReference type="SUPFAM" id="SSF81653">
    <property type="entry name" value="Calcium ATPase, transduction domain A"/>
    <property type="match status" value="1"/>
</dbReference>
<keyword evidence="13" id="KW-1278">Translocase</keyword>
<keyword evidence="22" id="KW-0378">Hydrolase</keyword>
<dbReference type="SFLD" id="SFLDS00003">
    <property type="entry name" value="Haloacid_Dehalogenase"/>
    <property type="match status" value="1"/>
</dbReference>
<feature type="transmembrane region" description="Helical" evidence="19">
    <location>
        <begin position="45"/>
        <end position="64"/>
    </location>
</feature>
<dbReference type="GO" id="GO:0016887">
    <property type="term" value="F:ATP hydrolysis activity"/>
    <property type="evidence" value="ECO:0007669"/>
    <property type="project" value="InterPro"/>
</dbReference>
<dbReference type="PROSITE" id="PS00154">
    <property type="entry name" value="ATPASE_E1_E2"/>
    <property type="match status" value="1"/>
</dbReference>
<dbReference type="InterPro" id="IPR023214">
    <property type="entry name" value="HAD_sf"/>
</dbReference>
<dbReference type="InterPro" id="IPR018303">
    <property type="entry name" value="ATPase_P-typ_P_site"/>
</dbReference>
<dbReference type="InterPro" id="IPR008250">
    <property type="entry name" value="ATPase_P-typ_transduc_dom_A_sf"/>
</dbReference>
<keyword evidence="9 19" id="KW-0547">Nucleotide-binding</keyword>
<feature type="transmembrane region" description="Helical" evidence="19">
    <location>
        <begin position="318"/>
        <end position="349"/>
    </location>
</feature>
<keyword evidence="16" id="KW-0406">Ion transport</keyword>
<reference evidence="22 23" key="1">
    <citation type="submission" date="2019-01" db="EMBL/GenBank/DDBJ databases">
        <title>Draft genome sequences of the type strains of six Macrococcus species.</title>
        <authorList>
            <person name="Mazhar S."/>
            <person name="Altermann E."/>
            <person name="Hill C."/>
            <person name="Mcauliffe O."/>
        </authorList>
    </citation>
    <scope>NUCLEOTIDE SEQUENCE [LARGE SCALE GENOMIC DNA]</scope>
    <source>
        <strain evidence="22 23">ATCC 51828</strain>
    </source>
</reference>
<feature type="transmembrane region" description="Helical" evidence="19">
    <location>
        <begin position="657"/>
        <end position="676"/>
    </location>
</feature>
<keyword evidence="17 19" id="KW-0472">Membrane</keyword>
<dbReference type="SFLD" id="SFLDG00002">
    <property type="entry name" value="C1.7:_P-type_atpase_like"/>
    <property type="match status" value="1"/>
</dbReference>
<evidence type="ECO:0000313" key="23">
    <source>
        <dbReference type="Proteomes" id="UP000295280"/>
    </source>
</evidence>
<comment type="caution">
    <text evidence="22">The sequence shown here is derived from an EMBL/GenBank/DDBJ whole genome shotgun (WGS) entry which is preliminary data.</text>
</comment>
<evidence type="ECO:0000256" key="18">
    <source>
        <dbReference type="ARBA" id="ARBA00049289"/>
    </source>
</evidence>
<dbReference type="Gene3D" id="2.70.150.10">
    <property type="entry name" value="Calcium-transporting ATPase, cytoplasmic transduction domain A"/>
    <property type="match status" value="1"/>
</dbReference>
<dbReference type="GO" id="GO:0005524">
    <property type="term" value="F:ATP binding"/>
    <property type="evidence" value="ECO:0007669"/>
    <property type="project" value="UniProtKB-UniRule"/>
</dbReference>
<dbReference type="Proteomes" id="UP000295280">
    <property type="component" value="Unassembled WGS sequence"/>
</dbReference>
<comment type="subcellular location">
    <subcellularLocation>
        <location evidence="1">Cell membrane</location>
        <topology evidence="1">Multi-pass membrane protein</topology>
    </subcellularLocation>
</comment>
<evidence type="ECO:0000256" key="19">
    <source>
        <dbReference type="RuleBase" id="RU362081"/>
    </source>
</evidence>
<evidence type="ECO:0000256" key="14">
    <source>
        <dbReference type="ARBA" id="ARBA00022989"/>
    </source>
</evidence>
<evidence type="ECO:0000256" key="16">
    <source>
        <dbReference type="ARBA" id="ARBA00023065"/>
    </source>
</evidence>
<accession>A0A9Q8CGJ5</accession>
<feature type="domain" description="P-type ATPase A" evidence="21">
    <location>
        <begin position="171"/>
        <end position="271"/>
    </location>
</feature>
<dbReference type="GO" id="GO:0043682">
    <property type="term" value="F:P-type divalent copper transporter activity"/>
    <property type="evidence" value="ECO:0007669"/>
    <property type="project" value="TreeGrafter"/>
</dbReference>
<dbReference type="InterPro" id="IPR044492">
    <property type="entry name" value="P_typ_ATPase_HD_dom"/>
</dbReference>
<keyword evidence="12" id="KW-0460">Magnesium</keyword>
<evidence type="ECO:0000256" key="10">
    <source>
        <dbReference type="ARBA" id="ARBA00022796"/>
    </source>
</evidence>
<evidence type="ECO:0000256" key="6">
    <source>
        <dbReference type="ARBA" id="ARBA00022553"/>
    </source>
</evidence>
<evidence type="ECO:0000256" key="12">
    <source>
        <dbReference type="ARBA" id="ARBA00022842"/>
    </source>
</evidence>
<feature type="transmembrane region" description="Helical" evidence="19">
    <location>
        <begin position="107"/>
        <end position="130"/>
    </location>
</feature>
<evidence type="ECO:0000256" key="1">
    <source>
        <dbReference type="ARBA" id="ARBA00004651"/>
    </source>
</evidence>
<protein>
    <recommendedName>
        <fullName evidence="3">P-type Cu(+) transporter</fullName>
        <ecNumber evidence="3">7.2.2.8</ecNumber>
    </recommendedName>
</protein>
<dbReference type="InterPro" id="IPR059000">
    <property type="entry name" value="ATPase_P-type_domA"/>
</dbReference>
<comment type="catalytic activity">
    <reaction evidence="18">
        <text>Cu(+)(in) + ATP + H2O = Cu(+)(out) + ADP + phosphate + H(+)</text>
        <dbReference type="Rhea" id="RHEA:25792"/>
        <dbReference type="ChEBI" id="CHEBI:15377"/>
        <dbReference type="ChEBI" id="CHEBI:15378"/>
        <dbReference type="ChEBI" id="CHEBI:30616"/>
        <dbReference type="ChEBI" id="CHEBI:43474"/>
        <dbReference type="ChEBI" id="CHEBI:49552"/>
        <dbReference type="ChEBI" id="CHEBI:456216"/>
        <dbReference type="EC" id="7.2.2.8"/>
    </reaction>
</comment>
<keyword evidence="15" id="KW-0186">Copper</keyword>
<gene>
    <name evidence="22" type="ORF">ERX40_08445</name>
</gene>
<dbReference type="InterPro" id="IPR023299">
    <property type="entry name" value="ATPase_P-typ_cyto_dom_N"/>
</dbReference>
<evidence type="ECO:0000256" key="7">
    <source>
        <dbReference type="ARBA" id="ARBA00022692"/>
    </source>
</evidence>
<feature type="transmembrane region" description="Helical" evidence="19">
    <location>
        <begin position="136"/>
        <end position="153"/>
    </location>
</feature>
<evidence type="ECO:0000256" key="2">
    <source>
        <dbReference type="ARBA" id="ARBA00006024"/>
    </source>
</evidence>
<evidence type="ECO:0000256" key="20">
    <source>
        <dbReference type="SAM" id="MobiDB-lite"/>
    </source>
</evidence>
<dbReference type="SFLD" id="SFLDF00027">
    <property type="entry name" value="p-type_atpase"/>
    <property type="match status" value="1"/>
</dbReference>
<keyword evidence="4" id="KW-0813">Transport</keyword>
<keyword evidence="5 19" id="KW-1003">Cell membrane</keyword>
<feature type="transmembrane region" description="Helical" evidence="19">
    <location>
        <begin position="76"/>
        <end position="95"/>
    </location>
</feature>
<evidence type="ECO:0000256" key="4">
    <source>
        <dbReference type="ARBA" id="ARBA00022448"/>
    </source>
</evidence>
<dbReference type="GO" id="GO:0005507">
    <property type="term" value="F:copper ion binding"/>
    <property type="evidence" value="ECO:0007669"/>
    <property type="project" value="TreeGrafter"/>
</dbReference>
<feature type="transmembrane region" description="Helical" evidence="19">
    <location>
        <begin position="628"/>
        <end position="651"/>
    </location>
</feature>
<evidence type="ECO:0000256" key="9">
    <source>
        <dbReference type="ARBA" id="ARBA00022741"/>
    </source>
</evidence>
<dbReference type="Gene3D" id="3.40.50.1000">
    <property type="entry name" value="HAD superfamily/HAD-like"/>
    <property type="match status" value="1"/>
</dbReference>
<feature type="transmembrane region" description="Helical" evidence="19">
    <location>
        <begin position="291"/>
        <end position="312"/>
    </location>
</feature>
<dbReference type="InterPro" id="IPR036412">
    <property type="entry name" value="HAD-like_sf"/>
</dbReference>
<dbReference type="Pfam" id="PF00702">
    <property type="entry name" value="Hydrolase"/>
    <property type="match status" value="1"/>
</dbReference>
<dbReference type="EMBL" id="SCWD01000003">
    <property type="protein sequence ID" value="TDM00829.1"/>
    <property type="molecule type" value="Genomic_DNA"/>
</dbReference>
<dbReference type="InterPro" id="IPR023298">
    <property type="entry name" value="ATPase_P-typ_TM_dom_sf"/>
</dbReference>
<evidence type="ECO:0000256" key="13">
    <source>
        <dbReference type="ARBA" id="ARBA00022967"/>
    </source>
</evidence>
<keyword evidence="7 19" id="KW-0812">Transmembrane</keyword>
<evidence type="ECO:0000256" key="15">
    <source>
        <dbReference type="ARBA" id="ARBA00023008"/>
    </source>
</evidence>
<dbReference type="AlphaFoldDB" id="A0A9Q8CGJ5"/>
<dbReference type="NCBIfam" id="TIGR01494">
    <property type="entry name" value="ATPase_P-type"/>
    <property type="match status" value="1"/>
</dbReference>
<dbReference type="GO" id="GO:0005886">
    <property type="term" value="C:plasma membrane"/>
    <property type="evidence" value="ECO:0007669"/>
    <property type="project" value="UniProtKB-SubCell"/>
</dbReference>
<evidence type="ECO:0000256" key="11">
    <source>
        <dbReference type="ARBA" id="ARBA00022840"/>
    </source>
</evidence>
<evidence type="ECO:0000256" key="17">
    <source>
        <dbReference type="ARBA" id="ARBA00023136"/>
    </source>
</evidence>
<dbReference type="NCBIfam" id="TIGR01511">
    <property type="entry name" value="ATPase-IB1_Cu"/>
    <property type="match status" value="1"/>
</dbReference>
<organism evidence="22 23">
    <name type="scientific">Macrococcus carouselicus</name>
    <dbReference type="NCBI Taxonomy" id="69969"/>
    <lineage>
        <taxon>Bacteria</taxon>
        <taxon>Bacillati</taxon>
        <taxon>Bacillota</taxon>
        <taxon>Bacilli</taxon>
        <taxon>Bacillales</taxon>
        <taxon>Staphylococcaceae</taxon>
        <taxon>Macrococcus</taxon>
    </lineage>
</organism>
<dbReference type="GO" id="GO:0140581">
    <property type="term" value="F:P-type monovalent copper transporter activity"/>
    <property type="evidence" value="ECO:0007669"/>
    <property type="project" value="UniProtKB-EC"/>
</dbReference>
<dbReference type="FunFam" id="2.70.150.10:FF:000020">
    <property type="entry name" value="Copper-exporting P-type ATPase A"/>
    <property type="match status" value="1"/>
</dbReference>
<dbReference type="NCBIfam" id="TIGR01525">
    <property type="entry name" value="ATPase-IB_hvy"/>
    <property type="match status" value="1"/>
</dbReference>
<keyword evidence="8 19" id="KW-0479">Metal-binding</keyword>
<proteinExistence type="inferred from homology"/>
<dbReference type="Pfam" id="PF00122">
    <property type="entry name" value="E1-E2_ATPase"/>
    <property type="match status" value="1"/>
</dbReference>
<dbReference type="Gene3D" id="3.40.1110.10">
    <property type="entry name" value="Calcium-transporting ATPase, cytoplasmic domain N"/>
    <property type="match status" value="1"/>
</dbReference>
<dbReference type="PANTHER" id="PTHR43520">
    <property type="entry name" value="ATP7, ISOFORM B"/>
    <property type="match status" value="1"/>
</dbReference>
<dbReference type="RefSeq" id="WP_133418062.1">
    <property type="nucleotide sequence ID" value="NZ_SCWD01000003.1"/>
</dbReference>
<evidence type="ECO:0000259" key="21">
    <source>
        <dbReference type="Pfam" id="PF00122"/>
    </source>
</evidence>
<dbReference type="OrthoDB" id="9813266at2"/>
<feature type="region of interest" description="Disordered" evidence="20">
    <location>
        <begin position="1"/>
        <end position="33"/>
    </location>
</feature>
<dbReference type="PRINTS" id="PR00119">
    <property type="entry name" value="CATATPASE"/>
</dbReference>
<keyword evidence="14 19" id="KW-1133">Transmembrane helix</keyword>
<dbReference type="PRINTS" id="PR00943">
    <property type="entry name" value="CUATPASE"/>
</dbReference>
<dbReference type="EC" id="7.2.2.8" evidence="3"/>
<comment type="similarity">
    <text evidence="2 19">Belongs to the cation transport ATPase (P-type) (TC 3.A.3) family. Type IB subfamily.</text>
</comment>
<dbReference type="InterPro" id="IPR027256">
    <property type="entry name" value="P-typ_ATPase_IB"/>
</dbReference>
<keyword evidence="11 19" id="KW-0067">ATP-binding</keyword>
<dbReference type="PANTHER" id="PTHR43520:SF5">
    <property type="entry name" value="CATION-TRANSPORTING P-TYPE ATPASE-RELATED"/>
    <property type="match status" value="1"/>
</dbReference>
<evidence type="ECO:0000256" key="5">
    <source>
        <dbReference type="ARBA" id="ARBA00022475"/>
    </source>
</evidence>
<sequence>MNKEDNHNHAEHEESHHNHEESHESHNHSGHDHHAHMVTDFRNKFFIILIFTIPIVLLSPMIQNFIGVDWQFTGDIYIVAALATFVYFYGGWPFIKGAYDELKNKEPGMMTLIAMAISVAYLYSMAVVFGFNGEEMFWELATLVLIMLLGHWIEMRAINNASKALESLASLMPDTANRITENGETEEVQIDDIKAGDLLLVKPGEKMPLDGKIVKGKSQVDESMLTGESVPVEKSVDDEVIGGSINREGSLTIEVEKLMNESYLTQVIDMVRESQRTKSKTQDVTNKAAKWLFYIALAAGIITFIAWISIGATIDTAIIRLVTVLVIACPHALGLAAPLVISVSTSLAAKHGLLIRKRPQFEKARKINAVIFDKTGTLTEGKFGVTDIQTFNNIDENILLSYAATIENDSEHPIARGILNEAKLKELELFEMSNFNSITGVGIEGTIDDKQVKVVSPGYVRKQKIDFDDKNFNKWSEQGKTVVFLLVNEELAGAIALADKIKESSKQTIEQLHKRNIKAIMLTGDNQKVANYVAEQIGIDEVYAEVMPDEKADKVTEIQERGLVVAMTGDGINDAPALTKADVGIAVGAGTDIAMDSADIVLVDSNPKDILAIFSLSKRTYNKLVQNLIWATGYNVIALPLAAGVLAPWGIILSPAVGAILMSLSTIIVAINAQLLHRFEVE</sequence>
<dbReference type="GO" id="GO:0055070">
    <property type="term" value="P:copper ion homeostasis"/>
    <property type="evidence" value="ECO:0007669"/>
    <property type="project" value="TreeGrafter"/>
</dbReference>
<evidence type="ECO:0000256" key="8">
    <source>
        <dbReference type="ARBA" id="ARBA00022723"/>
    </source>
</evidence>
<evidence type="ECO:0000313" key="22">
    <source>
        <dbReference type="EMBL" id="TDM00829.1"/>
    </source>
</evidence>
<evidence type="ECO:0000256" key="3">
    <source>
        <dbReference type="ARBA" id="ARBA00012517"/>
    </source>
</evidence>
<dbReference type="SUPFAM" id="SSF56784">
    <property type="entry name" value="HAD-like"/>
    <property type="match status" value="1"/>
</dbReference>
<dbReference type="InterPro" id="IPR001757">
    <property type="entry name" value="P_typ_ATPase"/>
</dbReference>